<reference evidence="1" key="1">
    <citation type="submission" date="2021-09" db="EMBL/GenBank/DDBJ databases">
        <authorList>
            <consortium name="AG Swart"/>
            <person name="Singh M."/>
            <person name="Singh A."/>
            <person name="Seah K."/>
            <person name="Emmerich C."/>
        </authorList>
    </citation>
    <scope>NUCLEOTIDE SEQUENCE</scope>
    <source>
        <strain evidence="1">ATCC30299</strain>
    </source>
</reference>
<proteinExistence type="predicted"/>
<gene>
    <name evidence="1" type="ORF">BSTOLATCC_MIC38547</name>
</gene>
<name>A0AAU9JAW8_9CILI</name>
<dbReference type="EMBL" id="CAJZBQ010000038">
    <property type="protein sequence ID" value="CAG9325284.1"/>
    <property type="molecule type" value="Genomic_DNA"/>
</dbReference>
<evidence type="ECO:0000313" key="1">
    <source>
        <dbReference type="EMBL" id="CAG9325284.1"/>
    </source>
</evidence>
<sequence>MRYFRKPFVEMKLFLSPYDYFLTQPKEKAQQYIDKHWDRTDFLEFCRSVKGHLLDFNYFKFEDQKSIHGWVYKSAYN</sequence>
<keyword evidence="2" id="KW-1185">Reference proteome</keyword>
<dbReference type="AlphaFoldDB" id="A0AAU9JAW8"/>
<dbReference type="Proteomes" id="UP001162131">
    <property type="component" value="Unassembled WGS sequence"/>
</dbReference>
<comment type="caution">
    <text evidence="1">The sequence shown here is derived from an EMBL/GenBank/DDBJ whole genome shotgun (WGS) entry which is preliminary data.</text>
</comment>
<organism evidence="1 2">
    <name type="scientific">Blepharisma stoltei</name>
    <dbReference type="NCBI Taxonomy" id="1481888"/>
    <lineage>
        <taxon>Eukaryota</taxon>
        <taxon>Sar</taxon>
        <taxon>Alveolata</taxon>
        <taxon>Ciliophora</taxon>
        <taxon>Postciliodesmatophora</taxon>
        <taxon>Heterotrichea</taxon>
        <taxon>Heterotrichida</taxon>
        <taxon>Blepharismidae</taxon>
        <taxon>Blepharisma</taxon>
    </lineage>
</organism>
<accession>A0AAU9JAW8</accession>
<protein>
    <submittedName>
        <fullName evidence="1">Uncharacterized protein</fullName>
    </submittedName>
</protein>
<evidence type="ECO:0000313" key="2">
    <source>
        <dbReference type="Proteomes" id="UP001162131"/>
    </source>
</evidence>